<reference evidence="1 3" key="1">
    <citation type="journal article" date="2010" name="J. Bacteriol.">
        <title>Complete genome sequence of Halalkalicoccus jeotgali B3(T), an extremely halophilic archaeon.</title>
        <authorList>
            <person name="Roh S.W."/>
            <person name="Nam Y.D."/>
            <person name="Nam S.H."/>
            <person name="Choi S.H."/>
            <person name="Park H.S."/>
            <person name="Bae J.W."/>
        </authorList>
    </citation>
    <scope>NUCLEOTIDE SEQUENCE [LARGE SCALE GENOMIC DNA]</scope>
    <source>
        <strain evidence="1">B3</strain>
        <strain evidence="3">DSM 18796 / CECT 7217 / JCM 14584 / KCTC 4019 / B3</strain>
    </source>
</reference>
<keyword evidence="4" id="KW-1185">Reference proteome</keyword>
<gene>
    <name evidence="1" type="ordered locus">HacjB3_05390</name>
    <name evidence="2" type="ORF">C497_03765</name>
</gene>
<protein>
    <recommendedName>
        <fullName evidence="5">DUF4177 domain-containing protein</fullName>
    </recommendedName>
</protein>
<dbReference type="eggNOG" id="arCOG03953">
    <property type="taxonomic scope" value="Archaea"/>
</dbReference>
<dbReference type="KEGG" id="hje:HacjB3_05390"/>
<dbReference type="HOGENOM" id="CLU_2949161_0_0_2"/>
<evidence type="ECO:0000313" key="1">
    <source>
        <dbReference type="EMBL" id="ADJ14469.1"/>
    </source>
</evidence>
<dbReference type="Proteomes" id="UP000000390">
    <property type="component" value="Chromosome"/>
</dbReference>
<dbReference type="STRING" id="795797.HacjB3_05390"/>
<dbReference type="Proteomes" id="UP000011645">
    <property type="component" value="Unassembled WGS sequence"/>
</dbReference>
<accession>D8J9U7</accession>
<organism evidence="1 3">
    <name type="scientific">Halalkalicoccus jeotgali (strain DSM 18796 / CECT 7217 / JCM 14584 / KCTC 4019 / B3)</name>
    <dbReference type="NCBI Taxonomy" id="795797"/>
    <lineage>
        <taxon>Archaea</taxon>
        <taxon>Methanobacteriati</taxon>
        <taxon>Methanobacteriota</taxon>
        <taxon>Stenosarchaea group</taxon>
        <taxon>Halobacteria</taxon>
        <taxon>Halobacteriales</taxon>
        <taxon>Halococcaceae</taxon>
        <taxon>Halalkalicoccus</taxon>
    </lineage>
</organism>
<dbReference type="GeneID" id="9418882"/>
<name>D8J9U7_HALJB</name>
<evidence type="ECO:0008006" key="5">
    <source>
        <dbReference type="Google" id="ProtNLM"/>
    </source>
</evidence>
<evidence type="ECO:0000313" key="3">
    <source>
        <dbReference type="Proteomes" id="UP000000390"/>
    </source>
</evidence>
<evidence type="ECO:0000313" key="2">
    <source>
        <dbReference type="EMBL" id="ELY40183.1"/>
    </source>
</evidence>
<proteinExistence type="predicted"/>
<dbReference type="AlphaFoldDB" id="D8J9U7"/>
<reference evidence="2 4" key="2">
    <citation type="journal article" date="2014" name="PLoS Genet.">
        <title>Phylogenetically driven sequencing of extremely halophilic archaea reveals strategies for static and dynamic osmo-response.</title>
        <authorList>
            <person name="Becker E.A."/>
            <person name="Seitzer P.M."/>
            <person name="Tritt A."/>
            <person name="Larsen D."/>
            <person name="Krusor M."/>
            <person name="Yao A.I."/>
            <person name="Wu D."/>
            <person name="Madern D."/>
            <person name="Eisen J.A."/>
            <person name="Darling A.E."/>
            <person name="Facciotti M.T."/>
        </authorList>
    </citation>
    <scope>NUCLEOTIDE SEQUENCE [LARGE SCALE GENOMIC DNA]</scope>
    <source>
        <strain evidence="2">B3</strain>
        <strain evidence="4">DSM 18796 / CECT 7217 / JCM 14584 / KCTC 4019 / B3</strain>
    </source>
</reference>
<dbReference type="RefSeq" id="WP_008414608.1">
    <property type="nucleotide sequence ID" value="NC_014297.1"/>
</dbReference>
<sequence>MATQQFEYKQFNPDIADVRNGDLEDRINELAAEGWVLDERCTWQGSTIAMIFRRPVDDV</sequence>
<evidence type="ECO:0000313" key="4">
    <source>
        <dbReference type="Proteomes" id="UP000011645"/>
    </source>
</evidence>
<dbReference type="EMBL" id="AOHV01000010">
    <property type="protein sequence ID" value="ELY40183.1"/>
    <property type="molecule type" value="Genomic_DNA"/>
</dbReference>
<dbReference type="EMBL" id="CP002062">
    <property type="protein sequence ID" value="ADJ14469.1"/>
    <property type="molecule type" value="Genomic_DNA"/>
</dbReference>
<dbReference type="PATRIC" id="fig|795797.18.peg.1080"/>